<dbReference type="SUPFAM" id="SSF48452">
    <property type="entry name" value="TPR-like"/>
    <property type="match status" value="1"/>
</dbReference>
<reference evidence="2" key="1">
    <citation type="submission" date="2022-06" db="EMBL/GenBank/DDBJ databases">
        <title>Ornithinimicrobium JY.X270.</title>
        <authorList>
            <person name="Huang Y."/>
        </authorList>
    </citation>
    <scope>NUCLEOTIDE SEQUENCE</scope>
    <source>
        <strain evidence="2">JY.X270</strain>
    </source>
</reference>
<proteinExistence type="predicted"/>
<evidence type="ECO:0000256" key="1">
    <source>
        <dbReference type="SAM" id="MobiDB-lite"/>
    </source>
</evidence>
<dbReference type="EMBL" id="CP099490">
    <property type="protein sequence ID" value="USQ75982.1"/>
    <property type="molecule type" value="Genomic_DNA"/>
</dbReference>
<sequence>MRADLGAEPPPDVEGGPGWVIDGATLRPRITDLRAFREGMSTDALGEAVETLWSGDPTHARELLHTADPSVRVRALLADCARDLGEFEDALWAYADLLAECTGSPWEPVLRQHYGKTLLAADRPQEALEQFEVAYAQRVQAGAPADQLASSAQARDRTRQMVGLPRRS</sequence>
<evidence type="ECO:0008006" key="4">
    <source>
        <dbReference type="Google" id="ProtNLM"/>
    </source>
</evidence>
<evidence type="ECO:0000313" key="2">
    <source>
        <dbReference type="EMBL" id="USQ75982.1"/>
    </source>
</evidence>
<evidence type="ECO:0000313" key="3">
    <source>
        <dbReference type="Proteomes" id="UP001056535"/>
    </source>
</evidence>
<dbReference type="Proteomes" id="UP001056535">
    <property type="component" value="Chromosome"/>
</dbReference>
<dbReference type="RefSeq" id="WP_252620579.1">
    <property type="nucleotide sequence ID" value="NZ_CP099490.1"/>
</dbReference>
<keyword evidence="3" id="KW-1185">Reference proteome</keyword>
<organism evidence="2 3">
    <name type="scientific">Ornithinimicrobium cryptoxanthini</name>
    <dbReference type="NCBI Taxonomy" id="2934161"/>
    <lineage>
        <taxon>Bacteria</taxon>
        <taxon>Bacillati</taxon>
        <taxon>Actinomycetota</taxon>
        <taxon>Actinomycetes</taxon>
        <taxon>Micrococcales</taxon>
        <taxon>Ornithinimicrobiaceae</taxon>
        <taxon>Ornithinimicrobium</taxon>
    </lineage>
</organism>
<gene>
    <name evidence="2" type="ORF">NF557_15510</name>
</gene>
<feature type="region of interest" description="Disordered" evidence="1">
    <location>
        <begin position="145"/>
        <end position="168"/>
    </location>
</feature>
<dbReference type="InterPro" id="IPR011990">
    <property type="entry name" value="TPR-like_helical_dom_sf"/>
</dbReference>
<protein>
    <recommendedName>
        <fullName evidence="4">Tetratricopeptide repeat protein</fullName>
    </recommendedName>
</protein>
<name>A0ABY4YGU9_9MICO</name>
<dbReference type="Gene3D" id="1.25.40.10">
    <property type="entry name" value="Tetratricopeptide repeat domain"/>
    <property type="match status" value="1"/>
</dbReference>
<accession>A0ABY4YGU9</accession>